<evidence type="ECO:0000313" key="1">
    <source>
        <dbReference type="EMBL" id="MDA1361700.1"/>
    </source>
</evidence>
<dbReference type="InterPro" id="IPR024079">
    <property type="entry name" value="MetalloPept_cat_dom_sf"/>
</dbReference>
<comment type="caution">
    <text evidence="1">The sequence shown here is derived from an EMBL/GenBank/DDBJ whole genome shotgun (WGS) entry which is preliminary data.</text>
</comment>
<gene>
    <name evidence="1" type="ORF">O1R50_18880</name>
</gene>
<sequence>MLTAFADKTAARIVGICTVVLVVLTASAGIAWAAYTDNMYPTQYANGGCISEEPNARQATCRTDNATLTYYMDSGGDFELETPDKDDVRATMSNDYNPTDLSVSYDSTPSFSGSAETDIIYQEGSADIPSSVDGMTWCNNASNLDECDQQFVRIRGAGYYSRGLACHETGHAVGLVHGSVSSPIKSNTDSRLGCMVTPVGTNTSLGDNNIENINNTY</sequence>
<dbReference type="Gene3D" id="3.40.390.10">
    <property type="entry name" value="Collagenase (Catalytic Domain)"/>
    <property type="match status" value="1"/>
</dbReference>
<evidence type="ECO:0008006" key="3">
    <source>
        <dbReference type="Google" id="ProtNLM"/>
    </source>
</evidence>
<dbReference type="RefSeq" id="WP_270111728.1">
    <property type="nucleotide sequence ID" value="NZ_JAPZVP010000016.1"/>
</dbReference>
<keyword evidence="2" id="KW-1185">Reference proteome</keyword>
<protein>
    <recommendedName>
        <fullName evidence="3">Matrixin</fullName>
    </recommendedName>
</protein>
<dbReference type="GO" id="GO:0008237">
    <property type="term" value="F:metallopeptidase activity"/>
    <property type="evidence" value="ECO:0007669"/>
    <property type="project" value="InterPro"/>
</dbReference>
<dbReference type="Proteomes" id="UP001146067">
    <property type="component" value="Unassembled WGS sequence"/>
</dbReference>
<dbReference type="EMBL" id="JAPZVP010000016">
    <property type="protein sequence ID" value="MDA1361700.1"/>
    <property type="molecule type" value="Genomic_DNA"/>
</dbReference>
<reference evidence="1" key="1">
    <citation type="submission" date="2022-12" db="EMBL/GenBank/DDBJ databases">
        <title>Gycomyces niveus sp.nov.,a novel actinomycete isolated from soil in Shouguan.</title>
        <authorList>
            <person name="Yang X."/>
        </authorList>
    </citation>
    <scope>NUCLEOTIDE SEQUENCE</scope>
    <source>
        <strain evidence="1">NEAU-A15</strain>
    </source>
</reference>
<proteinExistence type="predicted"/>
<evidence type="ECO:0000313" key="2">
    <source>
        <dbReference type="Proteomes" id="UP001146067"/>
    </source>
</evidence>
<dbReference type="AlphaFoldDB" id="A0A9X3PMX9"/>
<organism evidence="1 2">
    <name type="scientific">Glycomyces luteolus</name>
    <dbReference type="NCBI Taxonomy" id="2670330"/>
    <lineage>
        <taxon>Bacteria</taxon>
        <taxon>Bacillati</taxon>
        <taxon>Actinomycetota</taxon>
        <taxon>Actinomycetes</taxon>
        <taxon>Glycomycetales</taxon>
        <taxon>Glycomycetaceae</taxon>
        <taxon>Glycomyces</taxon>
    </lineage>
</organism>
<dbReference type="SUPFAM" id="SSF55486">
    <property type="entry name" value="Metalloproteases ('zincins'), catalytic domain"/>
    <property type="match status" value="1"/>
</dbReference>
<accession>A0A9X3PMX9</accession>
<name>A0A9X3PMX9_9ACTN</name>